<sequence length="306" mass="34591">MSALRDPVFSRTQALAAGFTSDQIRWALRTSRWFALRRGLYADSAAFNELCPTDQHLLQAFAAMSHLNCPSMISHRSAAFLYGLPAYRNPQRVCLTVSRDQRRTMADVDLYTTRDLGRDNSLLNHRFTMAIAITTLARTVVDVARTSDLPETLVVADAALHTSRVTKAELNNVLDGLWRWPHVDRARRALEHADPRCSDPQISWVRGLFIENQLPIPDFHVDIHERNKLIGRFDFAWPELGVLAHVDRLNGTPSDQLRALRQQRVIDEYARQLGFTVLALNPDELAAHAHHRLGPLRKALAQQAAA</sequence>
<dbReference type="AlphaFoldDB" id="A0A6J7D5Z6"/>
<protein>
    <submittedName>
        <fullName evidence="1">Unannotated protein</fullName>
    </submittedName>
</protein>
<name>A0A6J7D5Z6_9ZZZZ</name>
<dbReference type="EMBL" id="CAFBLM010000011">
    <property type="protein sequence ID" value="CAB4863889.1"/>
    <property type="molecule type" value="Genomic_DNA"/>
</dbReference>
<evidence type="ECO:0000313" key="1">
    <source>
        <dbReference type="EMBL" id="CAB4863889.1"/>
    </source>
</evidence>
<reference evidence="1" key="1">
    <citation type="submission" date="2020-05" db="EMBL/GenBank/DDBJ databases">
        <authorList>
            <person name="Chiriac C."/>
            <person name="Salcher M."/>
            <person name="Ghai R."/>
            <person name="Kavagutti S V."/>
        </authorList>
    </citation>
    <scope>NUCLEOTIDE SEQUENCE</scope>
</reference>
<gene>
    <name evidence="1" type="ORF">UFOPK3401_00405</name>
</gene>
<proteinExistence type="predicted"/>
<organism evidence="1">
    <name type="scientific">freshwater metagenome</name>
    <dbReference type="NCBI Taxonomy" id="449393"/>
    <lineage>
        <taxon>unclassified sequences</taxon>
        <taxon>metagenomes</taxon>
        <taxon>ecological metagenomes</taxon>
    </lineage>
</organism>
<accession>A0A6J7D5Z6</accession>